<sequence length="369" mass="42659">MDKCLHILPMSTLSGAEKMTLSLCKNLKEYEPIVICGGNPLKEVFEENEITTYSTSFDYKNIISNMKFIRSVIKQHNIKIIHAHDNNASIIVYMVKRIYGLEVNIISHIHSCYPWIKNKKSINKKIDGFFRPRYNHNILCGKIVQNFYKQNTDYFKEETASILSNAVDISELCITSYSEFKDLRIKYNIPENKIVLGFIGRICHIKGIIPFIKEFSKNVDKLKDTVVLLVGSGDQFEEVKELIKVLNLEEYFILTGFQKDIYKFYPLIDILFLPSLYEGLPMVILEAMASRTPVISMDVGGISEVIVDNYSGFLVEEKNYAQFISKIIELKNDVTLRSKFSSNAFEIISNNFNIQKYCENVEKIYKNFI</sequence>
<organism evidence="3 4">
    <name type="scientific">Clostridium saudiense</name>
    <dbReference type="NCBI Taxonomy" id="1414720"/>
    <lineage>
        <taxon>Bacteria</taxon>
        <taxon>Bacillati</taxon>
        <taxon>Bacillota</taxon>
        <taxon>Clostridia</taxon>
        <taxon>Eubacteriales</taxon>
        <taxon>Clostridiaceae</taxon>
        <taxon>Clostridium</taxon>
    </lineage>
</organism>
<evidence type="ECO:0000259" key="1">
    <source>
        <dbReference type="Pfam" id="PF00534"/>
    </source>
</evidence>
<name>A0ABS2FDS3_9CLOT</name>
<dbReference type="InterPro" id="IPR028098">
    <property type="entry name" value="Glyco_trans_4-like_N"/>
</dbReference>
<protein>
    <submittedName>
        <fullName evidence="3">Glycosyltransferase family 4 protein</fullName>
    </submittedName>
</protein>
<accession>A0ABS2FDS3</accession>
<dbReference type="CDD" id="cd03801">
    <property type="entry name" value="GT4_PimA-like"/>
    <property type="match status" value="1"/>
</dbReference>
<reference evidence="3 4" key="1">
    <citation type="journal article" date="2021" name="Sci. Rep.">
        <title>The distribution of antibiotic resistance genes in chicken gut microbiota commensals.</title>
        <authorList>
            <person name="Juricova H."/>
            <person name="Matiasovicova J."/>
            <person name="Kubasova T."/>
            <person name="Cejkova D."/>
            <person name="Rychlik I."/>
        </authorList>
    </citation>
    <scope>NUCLEOTIDE SEQUENCE [LARGE SCALE GENOMIC DNA]</scope>
    <source>
        <strain evidence="3 4">An435</strain>
    </source>
</reference>
<dbReference type="PANTHER" id="PTHR12526:SF630">
    <property type="entry name" value="GLYCOSYLTRANSFERASE"/>
    <property type="match status" value="1"/>
</dbReference>
<dbReference type="SUPFAM" id="SSF53756">
    <property type="entry name" value="UDP-Glycosyltransferase/glycogen phosphorylase"/>
    <property type="match status" value="1"/>
</dbReference>
<comment type="caution">
    <text evidence="3">The sequence shown here is derived from an EMBL/GenBank/DDBJ whole genome shotgun (WGS) entry which is preliminary data.</text>
</comment>
<feature type="domain" description="Glycosyl transferase family 1" evidence="1">
    <location>
        <begin position="181"/>
        <end position="345"/>
    </location>
</feature>
<evidence type="ECO:0000313" key="4">
    <source>
        <dbReference type="Proteomes" id="UP000767334"/>
    </source>
</evidence>
<feature type="domain" description="Glycosyltransferase subfamily 4-like N-terminal" evidence="2">
    <location>
        <begin position="14"/>
        <end position="170"/>
    </location>
</feature>
<gene>
    <name evidence="3" type="ORF">H6A19_02100</name>
</gene>
<dbReference type="PANTHER" id="PTHR12526">
    <property type="entry name" value="GLYCOSYLTRANSFERASE"/>
    <property type="match status" value="1"/>
</dbReference>
<evidence type="ECO:0000313" key="3">
    <source>
        <dbReference type="EMBL" id="MBM6818141.1"/>
    </source>
</evidence>
<proteinExistence type="predicted"/>
<dbReference type="RefSeq" id="WP_204571806.1">
    <property type="nucleotide sequence ID" value="NZ_JACJLL010000007.1"/>
</dbReference>
<dbReference type="Pfam" id="PF00534">
    <property type="entry name" value="Glycos_transf_1"/>
    <property type="match status" value="1"/>
</dbReference>
<evidence type="ECO:0000259" key="2">
    <source>
        <dbReference type="Pfam" id="PF13439"/>
    </source>
</evidence>
<keyword evidence="4" id="KW-1185">Reference proteome</keyword>
<dbReference type="Pfam" id="PF13439">
    <property type="entry name" value="Glyco_transf_4"/>
    <property type="match status" value="1"/>
</dbReference>
<dbReference type="InterPro" id="IPR001296">
    <property type="entry name" value="Glyco_trans_1"/>
</dbReference>
<dbReference type="EMBL" id="JACJLL010000007">
    <property type="protein sequence ID" value="MBM6818141.1"/>
    <property type="molecule type" value="Genomic_DNA"/>
</dbReference>
<dbReference type="Gene3D" id="3.40.50.2000">
    <property type="entry name" value="Glycogen Phosphorylase B"/>
    <property type="match status" value="2"/>
</dbReference>
<dbReference type="Proteomes" id="UP000767334">
    <property type="component" value="Unassembled WGS sequence"/>
</dbReference>